<proteinExistence type="inferred from homology"/>
<evidence type="ECO:0000256" key="3">
    <source>
        <dbReference type="ARBA" id="ARBA00023180"/>
    </source>
</evidence>
<organism evidence="5 6">
    <name type="scientific">Hydrocarboniphaga daqingensis</name>
    <dbReference type="NCBI Taxonomy" id="490188"/>
    <lineage>
        <taxon>Bacteria</taxon>
        <taxon>Pseudomonadati</taxon>
        <taxon>Pseudomonadota</taxon>
        <taxon>Gammaproteobacteria</taxon>
        <taxon>Nevskiales</taxon>
        <taxon>Nevskiaceae</taxon>
        <taxon>Hydrocarboniphaga</taxon>
    </lineage>
</organism>
<evidence type="ECO:0000256" key="2">
    <source>
        <dbReference type="ARBA" id="ARBA00022553"/>
    </source>
</evidence>
<dbReference type="Proteomes" id="UP000199758">
    <property type="component" value="Unassembled WGS sequence"/>
</dbReference>
<evidence type="ECO:0000313" key="5">
    <source>
        <dbReference type="EMBL" id="SHG44743.1"/>
    </source>
</evidence>
<dbReference type="Pfam" id="PF20067">
    <property type="entry name" value="SSL_N"/>
    <property type="match status" value="1"/>
</dbReference>
<keyword evidence="6" id="KW-1185">Reference proteome</keyword>
<dbReference type="GO" id="GO:0012505">
    <property type="term" value="C:endomembrane system"/>
    <property type="evidence" value="ECO:0007669"/>
    <property type="project" value="TreeGrafter"/>
</dbReference>
<dbReference type="SUPFAM" id="SSF63829">
    <property type="entry name" value="Calcium-dependent phosphotriesterase"/>
    <property type="match status" value="1"/>
</dbReference>
<gene>
    <name evidence="5" type="ORF">SAMN04488068_0232</name>
</gene>
<dbReference type="STRING" id="490188.SAMN04488068_0232"/>
<sequence>MSIFKVALVVLVLLLGYLLLLPVSIAPVAWTPTPVASLPPPTSLRAIQRIEPVLPDFVGPEGIAADTEGRIYAGLGDGRLLRLSADFGSCTLLDNSGGRPLGLAVSSDGALLIADARSGLLSLGSDGQLRTLSDRADGVAYGFTDDVTVTADGSMVYFTDASARFGFGQHMEDLLEHGRTGRLLRYDVATNKAETLMQDRAFANGVALGPDEAYVVFAETWEYKLTRYWLKGEKAGQSDTLVDGLPGFPDNLSFNGRDRFWVAIYSPRDPMLDRLLPHPALRKIVARLPEALRPRPARVAQILGIDLDGRIVANLRYDGDDAYGYITSVEEQGDYLVVGSLDNTALGRIKLQDALSSANATPPPPLRPACDAG</sequence>
<dbReference type="RefSeq" id="WP_175550072.1">
    <property type="nucleotide sequence ID" value="NZ_FQWZ01000001.1"/>
</dbReference>
<dbReference type="Pfam" id="PF03088">
    <property type="entry name" value="Str_synth"/>
    <property type="match status" value="1"/>
</dbReference>
<reference evidence="5 6" key="1">
    <citation type="submission" date="2016-11" db="EMBL/GenBank/DDBJ databases">
        <authorList>
            <person name="Jaros S."/>
            <person name="Januszkiewicz K."/>
            <person name="Wedrychowicz H."/>
        </authorList>
    </citation>
    <scope>NUCLEOTIDE SEQUENCE [LARGE SCALE GENOMIC DNA]</scope>
    <source>
        <strain evidence="5 6">CGMCC 1.7049</strain>
    </source>
</reference>
<dbReference type="GO" id="GO:0016787">
    <property type="term" value="F:hydrolase activity"/>
    <property type="evidence" value="ECO:0007669"/>
    <property type="project" value="TreeGrafter"/>
</dbReference>
<feature type="domain" description="Strictosidine synthase conserved region" evidence="4">
    <location>
        <begin position="145"/>
        <end position="233"/>
    </location>
</feature>
<name>A0A1M5JXJ0_9GAMM</name>
<accession>A0A1M5JXJ0</accession>
<protein>
    <submittedName>
        <fullName evidence="5">Sugar lactone lactonase YvrE</fullName>
    </submittedName>
</protein>
<dbReference type="InterPro" id="IPR011042">
    <property type="entry name" value="6-blade_b-propeller_TolB-like"/>
</dbReference>
<dbReference type="EMBL" id="FQWZ01000001">
    <property type="protein sequence ID" value="SHG44743.1"/>
    <property type="molecule type" value="Genomic_DNA"/>
</dbReference>
<dbReference type="InterPro" id="IPR018119">
    <property type="entry name" value="Strictosidine_synth_cons-reg"/>
</dbReference>
<evidence type="ECO:0000313" key="6">
    <source>
        <dbReference type="Proteomes" id="UP000199758"/>
    </source>
</evidence>
<evidence type="ECO:0000256" key="1">
    <source>
        <dbReference type="ARBA" id="ARBA00009191"/>
    </source>
</evidence>
<evidence type="ECO:0000259" key="4">
    <source>
        <dbReference type="Pfam" id="PF03088"/>
    </source>
</evidence>
<comment type="similarity">
    <text evidence="1">Belongs to the strictosidine synthase family.</text>
</comment>
<dbReference type="PANTHER" id="PTHR10426:SF88">
    <property type="entry name" value="ADIPOCYTE PLASMA MEMBRANE-ASSOCIATED PROTEIN HEMOMUCIN-RELATED"/>
    <property type="match status" value="1"/>
</dbReference>
<dbReference type="AlphaFoldDB" id="A0A1M5JXJ0"/>
<keyword evidence="3" id="KW-0325">Glycoprotein</keyword>
<dbReference type="Gene3D" id="2.120.10.30">
    <property type="entry name" value="TolB, C-terminal domain"/>
    <property type="match status" value="1"/>
</dbReference>
<dbReference type="PANTHER" id="PTHR10426">
    <property type="entry name" value="STRICTOSIDINE SYNTHASE-RELATED"/>
    <property type="match status" value="1"/>
</dbReference>
<keyword evidence="2" id="KW-0597">Phosphoprotein</keyword>